<reference evidence="1 2" key="1">
    <citation type="submission" date="2014-10" db="EMBL/GenBank/DDBJ databases">
        <title>Genome sequence of Erwinia typographi M043b.</title>
        <authorList>
            <person name="Chan K.-G."/>
            <person name="Tan W.-S."/>
        </authorList>
    </citation>
    <scope>NUCLEOTIDE SEQUENCE [LARGE SCALE GENOMIC DNA]</scope>
    <source>
        <strain evidence="1 2">M043b</strain>
    </source>
</reference>
<dbReference type="AlphaFoldDB" id="A0A0A3ZN16"/>
<name>A0A0A3ZN16_9GAMM</name>
<keyword evidence="2" id="KW-1185">Reference proteome</keyword>
<dbReference type="Gene3D" id="3.10.20.480">
    <property type="entry name" value="Antirestriction protein ArdA, domain 1"/>
    <property type="match status" value="1"/>
</dbReference>
<dbReference type="Pfam" id="PF07275">
    <property type="entry name" value="ArdA"/>
    <property type="match status" value="1"/>
</dbReference>
<sequence>MSTMTTTPAVYVGTYHKYNCGSIYGKWFDLTEFDGRADFYAACQVLHADEWDAEFMFQDHEGIPSPFVSECSIDWDFIAAYKRAEEEGREAAFIAWAEYTGECDYDMFDDAYCGEAESEEDYAQEMVEDNGLLNEVPETLRCYFDFEDYARDLFSCGYVFHDGYVFSN</sequence>
<gene>
    <name evidence="1" type="ORF">NG99_23995</name>
</gene>
<accession>A0A0A3ZN16</accession>
<evidence type="ECO:0000313" key="2">
    <source>
        <dbReference type="Proteomes" id="UP000030351"/>
    </source>
</evidence>
<comment type="caution">
    <text evidence="1">The sequence shown here is derived from an EMBL/GenBank/DDBJ whole genome shotgun (WGS) entry which is preliminary data.</text>
</comment>
<organism evidence="1 2">
    <name type="scientific">Erwinia typographi</name>
    <dbReference type="NCBI Taxonomy" id="371042"/>
    <lineage>
        <taxon>Bacteria</taxon>
        <taxon>Pseudomonadati</taxon>
        <taxon>Pseudomonadota</taxon>
        <taxon>Gammaproteobacteria</taxon>
        <taxon>Enterobacterales</taxon>
        <taxon>Erwiniaceae</taxon>
        <taxon>Erwinia</taxon>
    </lineage>
</organism>
<dbReference type="RefSeq" id="WP_034898607.1">
    <property type="nucleotide sequence ID" value="NZ_JRUQ01000078.1"/>
</dbReference>
<dbReference type="Gene3D" id="1.10.10.1190">
    <property type="entry name" value="Antirestriction protein ArdA, domain 3"/>
    <property type="match status" value="1"/>
</dbReference>
<dbReference type="EMBL" id="JRUQ01000078">
    <property type="protein sequence ID" value="KGT87113.1"/>
    <property type="molecule type" value="Genomic_DNA"/>
</dbReference>
<dbReference type="STRING" id="371042.NG99_23995"/>
<protein>
    <submittedName>
        <fullName evidence="1">Antirestriction protein</fullName>
    </submittedName>
</protein>
<dbReference type="InterPro" id="IPR009899">
    <property type="entry name" value="ArdA"/>
</dbReference>
<proteinExistence type="predicted"/>
<dbReference type="eggNOG" id="COG4734">
    <property type="taxonomic scope" value="Bacteria"/>
</dbReference>
<dbReference type="Proteomes" id="UP000030351">
    <property type="component" value="Unassembled WGS sequence"/>
</dbReference>
<dbReference type="InterPro" id="IPR041893">
    <property type="entry name" value="ArdA_dom3"/>
</dbReference>
<dbReference type="InterPro" id="IPR041895">
    <property type="entry name" value="ArdA_dom1"/>
</dbReference>
<dbReference type="OrthoDB" id="944647at2"/>
<evidence type="ECO:0000313" key="1">
    <source>
        <dbReference type="EMBL" id="KGT87113.1"/>
    </source>
</evidence>